<evidence type="ECO:0000313" key="4">
    <source>
        <dbReference type="Proteomes" id="UP000618051"/>
    </source>
</evidence>
<name>A0A835TXR6_9PASS</name>
<dbReference type="EMBL" id="JADDUC010000031">
    <property type="protein sequence ID" value="KAG0123053.1"/>
    <property type="molecule type" value="Genomic_DNA"/>
</dbReference>
<dbReference type="AlphaFoldDB" id="A0A835TXR6"/>
<reference evidence="3" key="3">
    <citation type="submission" date="2022-01" db="EMBL/GenBank/DDBJ databases">
        <authorList>
            <person name="Rubenstein D.R."/>
        </authorList>
    </citation>
    <scope>NUCLEOTIDE SEQUENCE</scope>
    <source>
        <strain evidence="3">SS15</strain>
        <tissue evidence="3">Liver</tissue>
    </source>
</reference>
<evidence type="ECO:0000313" key="2">
    <source>
        <dbReference type="EMBL" id="KAG0123053.1"/>
    </source>
</evidence>
<keyword evidence="1" id="KW-0732">Signal</keyword>
<feature type="chain" id="PRO_5032762158" evidence="1">
    <location>
        <begin position="20"/>
        <end position="112"/>
    </location>
</feature>
<proteinExistence type="predicted"/>
<evidence type="ECO:0000256" key="1">
    <source>
        <dbReference type="SAM" id="SignalP"/>
    </source>
</evidence>
<gene>
    <name evidence="3" type="ORF">IHE44_0003911</name>
    <name evidence="2" type="ORF">IHE44_007990</name>
</gene>
<dbReference type="Proteomes" id="UP000618051">
    <property type="component" value="Unassembled WGS sequence"/>
</dbReference>
<sequence length="112" mass="12181">MRPLLQVVAGLLLAAAARGRTMEPVHASLWWVQEKDVSPGTKDQLPHIPPVLAIHWAGDTLVPSRLLHVALGLPWYRCAGRQVDSTLHVHTLLPSGGWAPLPAWALPGTTRL</sequence>
<dbReference type="EMBL" id="JADDUC020000016">
    <property type="protein sequence ID" value="KAI1234194.1"/>
    <property type="molecule type" value="Genomic_DNA"/>
</dbReference>
<comment type="caution">
    <text evidence="2">The sequence shown here is derived from an EMBL/GenBank/DDBJ whole genome shotgun (WGS) entry which is preliminary data.</text>
</comment>
<feature type="signal peptide" evidence="1">
    <location>
        <begin position="1"/>
        <end position="19"/>
    </location>
</feature>
<organism evidence="2">
    <name type="scientific">Lamprotornis superbus</name>
    <dbReference type="NCBI Taxonomy" id="245042"/>
    <lineage>
        <taxon>Eukaryota</taxon>
        <taxon>Metazoa</taxon>
        <taxon>Chordata</taxon>
        <taxon>Craniata</taxon>
        <taxon>Vertebrata</taxon>
        <taxon>Euteleostomi</taxon>
        <taxon>Archelosauria</taxon>
        <taxon>Archosauria</taxon>
        <taxon>Dinosauria</taxon>
        <taxon>Saurischia</taxon>
        <taxon>Theropoda</taxon>
        <taxon>Coelurosauria</taxon>
        <taxon>Aves</taxon>
        <taxon>Neognathae</taxon>
        <taxon>Neoaves</taxon>
        <taxon>Telluraves</taxon>
        <taxon>Australaves</taxon>
        <taxon>Passeriformes</taxon>
        <taxon>Sturnidae</taxon>
        <taxon>Lamprotornis</taxon>
    </lineage>
</organism>
<reference evidence="2" key="1">
    <citation type="submission" date="2020-10" db="EMBL/GenBank/DDBJ databases">
        <title>Feather gene expression reveals the developmental basis of iridescence in African starlings.</title>
        <authorList>
            <person name="Rubenstein D.R."/>
        </authorList>
    </citation>
    <scope>NUCLEOTIDE SEQUENCE</scope>
    <source>
        <strain evidence="2">SS15</strain>
        <tissue evidence="2">Liver</tissue>
    </source>
</reference>
<keyword evidence="4" id="KW-1185">Reference proteome</keyword>
<reference evidence="3 4" key="2">
    <citation type="journal article" date="2021" name="J. Hered.">
        <title>Feather Gene Expression Elucidates the Developmental Basis of Plumage Iridescence in African Starlings.</title>
        <authorList>
            <person name="Rubenstein D.R."/>
            <person name="Corvelo A."/>
            <person name="MacManes M.D."/>
            <person name="Maia R."/>
            <person name="Narzisi G."/>
            <person name="Rousaki A."/>
            <person name="Vandenabeele P."/>
            <person name="Shawkey M.D."/>
            <person name="Solomon J."/>
        </authorList>
    </citation>
    <scope>NUCLEOTIDE SEQUENCE [LARGE SCALE GENOMIC DNA]</scope>
    <source>
        <strain evidence="3">SS15</strain>
    </source>
</reference>
<protein>
    <submittedName>
        <fullName evidence="2">Uncharacterized protein</fullName>
    </submittedName>
</protein>
<evidence type="ECO:0000313" key="3">
    <source>
        <dbReference type="EMBL" id="KAI1234194.1"/>
    </source>
</evidence>
<accession>A0A835TXR6</accession>